<dbReference type="InterPro" id="IPR034261">
    <property type="entry name" value="CNOT4_RRM"/>
</dbReference>
<dbReference type="GO" id="GO:0005634">
    <property type="term" value="C:nucleus"/>
    <property type="evidence" value="ECO:0007669"/>
    <property type="project" value="UniProtKB-SubCell"/>
</dbReference>
<reference evidence="17" key="1">
    <citation type="submission" date="2021-03" db="EMBL/GenBank/DDBJ databases">
        <authorList>
            <person name="Palmer J.M."/>
        </authorList>
    </citation>
    <scope>NUCLEOTIDE SEQUENCE</scope>
    <source>
        <strain evidence="17">ARV_011</strain>
    </source>
</reference>
<dbReference type="PANTHER" id="PTHR12603:SF0">
    <property type="entry name" value="CCR4-NOT TRANSCRIPTION COMPLEX SUBUNIT 4"/>
    <property type="match status" value="1"/>
</dbReference>
<evidence type="ECO:0000256" key="13">
    <source>
        <dbReference type="SAM" id="MobiDB-lite"/>
    </source>
</evidence>
<dbReference type="PANTHER" id="PTHR12603">
    <property type="entry name" value="CCR4-NOT TRANSCRIPTION COMPLEX RELATED"/>
    <property type="match status" value="1"/>
</dbReference>
<dbReference type="GO" id="GO:0010557">
    <property type="term" value="P:positive regulation of macromolecule biosynthetic process"/>
    <property type="evidence" value="ECO:0007669"/>
    <property type="project" value="UniProtKB-ARBA"/>
</dbReference>
<evidence type="ECO:0000256" key="8">
    <source>
        <dbReference type="ARBA" id="ARBA00023054"/>
    </source>
</evidence>
<evidence type="ECO:0000256" key="10">
    <source>
        <dbReference type="ARBA" id="ARBA00023242"/>
    </source>
</evidence>
<dbReference type="InterPro" id="IPR000504">
    <property type="entry name" value="RRM_dom"/>
</dbReference>
<evidence type="ECO:0000256" key="2">
    <source>
        <dbReference type="ARBA" id="ARBA00022491"/>
    </source>
</evidence>
<evidence type="ECO:0000256" key="6">
    <source>
        <dbReference type="ARBA" id="ARBA00022884"/>
    </source>
</evidence>
<feature type="region of interest" description="Disordered" evidence="13">
    <location>
        <begin position="356"/>
        <end position="381"/>
    </location>
</feature>
<dbReference type="GO" id="GO:0008270">
    <property type="term" value="F:zinc ion binding"/>
    <property type="evidence" value="ECO:0007669"/>
    <property type="project" value="UniProtKB-KW"/>
</dbReference>
<feature type="region of interest" description="Disordered" evidence="13">
    <location>
        <begin position="71"/>
        <end position="92"/>
    </location>
</feature>
<dbReference type="PROSITE" id="PS50102">
    <property type="entry name" value="RRM"/>
    <property type="match status" value="1"/>
</dbReference>
<organism evidence="17 18">
    <name type="scientific">Scheffersomyces spartinae</name>
    <dbReference type="NCBI Taxonomy" id="45513"/>
    <lineage>
        <taxon>Eukaryota</taxon>
        <taxon>Fungi</taxon>
        <taxon>Dikarya</taxon>
        <taxon>Ascomycota</taxon>
        <taxon>Saccharomycotina</taxon>
        <taxon>Pichiomycetes</taxon>
        <taxon>Debaryomycetaceae</taxon>
        <taxon>Scheffersomyces</taxon>
    </lineage>
</organism>
<evidence type="ECO:0000256" key="3">
    <source>
        <dbReference type="ARBA" id="ARBA00022723"/>
    </source>
</evidence>
<feature type="compositionally biased region" description="Basic and acidic residues" evidence="13">
    <location>
        <begin position="268"/>
        <end position="277"/>
    </location>
</feature>
<dbReference type="InterPro" id="IPR039515">
    <property type="entry name" value="NOT4_mRING-HC-C4C4"/>
</dbReference>
<evidence type="ECO:0000256" key="7">
    <source>
        <dbReference type="ARBA" id="ARBA00023015"/>
    </source>
</evidence>
<keyword evidence="18" id="KW-1185">Reference proteome</keyword>
<dbReference type="GO" id="GO:0051254">
    <property type="term" value="P:positive regulation of RNA metabolic process"/>
    <property type="evidence" value="ECO:0007669"/>
    <property type="project" value="UniProtKB-ARBA"/>
</dbReference>
<keyword evidence="7" id="KW-0805">Transcription regulation</keyword>
<dbReference type="InterPro" id="IPR001841">
    <property type="entry name" value="Znf_RING"/>
</dbReference>
<feature type="region of interest" description="Disordered" evidence="13">
    <location>
        <begin position="539"/>
        <end position="565"/>
    </location>
</feature>
<evidence type="ECO:0000259" key="16">
    <source>
        <dbReference type="PROSITE" id="PS50103"/>
    </source>
</evidence>
<evidence type="ECO:0000259" key="15">
    <source>
        <dbReference type="PROSITE" id="PS50102"/>
    </source>
</evidence>
<dbReference type="FunFam" id="3.30.70.330:FF:000257">
    <property type="entry name" value="CCR4-NOT core complex subunit Not4"/>
    <property type="match status" value="1"/>
</dbReference>
<dbReference type="PROSITE" id="PS50103">
    <property type="entry name" value="ZF_C3H1"/>
    <property type="match status" value="1"/>
</dbReference>
<dbReference type="InterPro" id="IPR012677">
    <property type="entry name" value="Nucleotide-bd_a/b_plait_sf"/>
</dbReference>
<dbReference type="PROSITE" id="PS50089">
    <property type="entry name" value="ZF_RING_2"/>
    <property type="match status" value="1"/>
</dbReference>
<dbReference type="GO" id="GO:0061630">
    <property type="term" value="F:ubiquitin protein ligase activity"/>
    <property type="evidence" value="ECO:0007669"/>
    <property type="project" value="UniProtKB-ARBA"/>
</dbReference>
<keyword evidence="10" id="KW-0539">Nucleus</keyword>
<dbReference type="InterPro" id="IPR039780">
    <property type="entry name" value="Mot2"/>
</dbReference>
<comment type="subcellular location">
    <subcellularLocation>
        <location evidence="1">Nucleus</location>
    </subcellularLocation>
</comment>
<dbReference type="InterPro" id="IPR013083">
    <property type="entry name" value="Znf_RING/FYVE/PHD"/>
</dbReference>
<dbReference type="RefSeq" id="XP_043050853.1">
    <property type="nucleotide sequence ID" value="XM_043194529.1"/>
</dbReference>
<dbReference type="GO" id="GO:0016567">
    <property type="term" value="P:protein ubiquitination"/>
    <property type="evidence" value="ECO:0007669"/>
    <property type="project" value="TreeGrafter"/>
</dbReference>
<dbReference type="GO" id="GO:0003723">
    <property type="term" value="F:RNA binding"/>
    <property type="evidence" value="ECO:0007669"/>
    <property type="project" value="UniProtKB-UniRule"/>
</dbReference>
<sequence>MTSPLCVEEMDISDKNFKPCPCGYQICQFCYNNIRLNPELNGRCPGCRRLYDDESVEYKTISPEEYKLQQLKKEKREREKKQREKEKKEMETANKKHLAGLRVVQKNLVYVTGLNPPCPSDDLHTVLRSDKYFGQYGKITKIVINRKSPSSAPSNPPSGHHSNPGLVVYVTFLKKEDALKCIQDLDGSLCDGRILRAAHGTTKYCSSYLRGHPCPNPNCMFLHEPGEEADSYTRKDLSTQSGIKMSMMGMNNNRSSSNVNFTGGHHFGTSDDDHQSDNAESSAVSTPVATVPTTVPQPMNINNVPPASVAPLPATAHWANDGSTSSASASPSVANNATLTNTAAFPTLGEIVREQKLQQKKDGTKQKTKGKGMKDAALNPDDIDIDDDAAQQFIEETTDYLKALADSKEKLRVTFTTSVARSDGRKILPLFSFNPSATYTNEFTLGDEKLVSRQVVERFLLKPLKNYDLAYQNHPFMQQFNVLQSQLQQQQLQAQQLTQRQQNQSIDSLSIAPGNQEGTFSSDQQKRLLEVLGRGQAQRFSGTGSLDPSALDSGTLNQQQGNDQPTPQQLMALLQLQQLQQQSQPQVNMLRLNERVNTSTPPPPGLFAPKNNLDNQQMLLQIQSQLQHQQQAFATTASASAMAAPSSSSQLLTQLMSGKR</sequence>
<dbReference type="GeneID" id="66117208"/>
<comment type="caution">
    <text evidence="17">The sequence shown here is derived from an EMBL/GenBank/DDBJ whole genome shotgun (WGS) entry which is preliminary data.</text>
</comment>
<evidence type="ECO:0000256" key="4">
    <source>
        <dbReference type="ARBA" id="ARBA00022771"/>
    </source>
</evidence>
<keyword evidence="3 12" id="KW-0479">Metal-binding</keyword>
<feature type="domain" description="RING-type" evidence="14">
    <location>
        <begin position="4"/>
        <end position="48"/>
    </location>
</feature>
<feature type="region of interest" description="Disordered" evidence="13">
    <location>
        <begin position="263"/>
        <end position="284"/>
    </location>
</feature>
<dbReference type="InterPro" id="IPR000571">
    <property type="entry name" value="Znf_CCCH"/>
</dbReference>
<feature type="domain" description="C3H1-type" evidence="16">
    <location>
        <begin position="200"/>
        <end position="226"/>
    </location>
</feature>
<gene>
    <name evidence="17" type="primary">NOT4</name>
    <name evidence="17" type="ORF">KQ657_003834</name>
</gene>
<dbReference type="Gene3D" id="3.30.70.330">
    <property type="match status" value="1"/>
</dbReference>
<name>A0A9P7VD42_9ASCO</name>
<dbReference type="AlphaFoldDB" id="A0A9P7VD42"/>
<proteinExistence type="predicted"/>
<dbReference type="SUPFAM" id="SSF54928">
    <property type="entry name" value="RNA-binding domain, RBD"/>
    <property type="match status" value="1"/>
</dbReference>
<evidence type="ECO:0000256" key="5">
    <source>
        <dbReference type="ARBA" id="ARBA00022833"/>
    </source>
</evidence>
<accession>A0A9P7VD42</accession>
<dbReference type="GO" id="GO:0030015">
    <property type="term" value="C:CCR4-NOT core complex"/>
    <property type="evidence" value="ECO:0007669"/>
    <property type="project" value="UniProtKB-ARBA"/>
</dbReference>
<evidence type="ECO:0000313" key="18">
    <source>
        <dbReference type="Proteomes" id="UP000790833"/>
    </source>
</evidence>
<dbReference type="Gene3D" id="3.30.40.10">
    <property type="entry name" value="Zinc/RING finger domain, C3HC4 (zinc finger)"/>
    <property type="match status" value="1"/>
</dbReference>
<dbReference type="SMART" id="SM00360">
    <property type="entry name" value="RRM"/>
    <property type="match status" value="1"/>
</dbReference>
<evidence type="ECO:0000313" key="17">
    <source>
        <dbReference type="EMBL" id="KAG7195306.1"/>
    </source>
</evidence>
<dbReference type="SMART" id="SM00361">
    <property type="entry name" value="RRM_1"/>
    <property type="match status" value="1"/>
</dbReference>
<dbReference type="GO" id="GO:0000956">
    <property type="term" value="P:nuclear-transcribed mRNA catabolic process"/>
    <property type="evidence" value="ECO:0007669"/>
    <property type="project" value="UniProtKB-ARBA"/>
</dbReference>
<dbReference type="Pfam" id="PF14570">
    <property type="entry name" value="zf-RING_4"/>
    <property type="match status" value="1"/>
</dbReference>
<keyword evidence="2" id="KW-0678">Repressor</keyword>
<dbReference type="InterPro" id="IPR035979">
    <property type="entry name" value="RBD_domain_sf"/>
</dbReference>
<dbReference type="CDD" id="cd16618">
    <property type="entry name" value="mRING-HC-C4C4_CNOT4"/>
    <property type="match status" value="1"/>
</dbReference>
<feature type="domain" description="RRM" evidence="15">
    <location>
        <begin position="107"/>
        <end position="202"/>
    </location>
</feature>
<keyword evidence="5 12" id="KW-0862">Zinc</keyword>
<evidence type="ECO:0000256" key="9">
    <source>
        <dbReference type="ARBA" id="ARBA00023163"/>
    </source>
</evidence>
<dbReference type="SUPFAM" id="SSF57850">
    <property type="entry name" value="RING/U-box"/>
    <property type="match status" value="1"/>
</dbReference>
<evidence type="ECO:0000256" key="11">
    <source>
        <dbReference type="PROSITE-ProRule" id="PRU00176"/>
    </source>
</evidence>
<dbReference type="OrthoDB" id="1923159at2759"/>
<feature type="zinc finger region" description="C3H1-type" evidence="12">
    <location>
        <begin position="200"/>
        <end position="226"/>
    </location>
</feature>
<keyword evidence="9" id="KW-0804">Transcription</keyword>
<feature type="compositionally biased region" description="Basic and acidic residues" evidence="13">
    <location>
        <begin position="356"/>
        <end position="365"/>
    </location>
</feature>
<keyword evidence="4 12" id="KW-0863">Zinc-finger</keyword>
<evidence type="ECO:0000256" key="12">
    <source>
        <dbReference type="PROSITE-ProRule" id="PRU00723"/>
    </source>
</evidence>
<dbReference type="CDD" id="cd12438">
    <property type="entry name" value="RRM_CNOT4"/>
    <property type="match status" value="1"/>
</dbReference>
<evidence type="ECO:0000259" key="14">
    <source>
        <dbReference type="PROSITE" id="PS50089"/>
    </source>
</evidence>
<dbReference type="EMBL" id="JAHMUF010000004">
    <property type="protein sequence ID" value="KAG7195306.1"/>
    <property type="molecule type" value="Genomic_DNA"/>
</dbReference>
<dbReference type="InterPro" id="IPR003954">
    <property type="entry name" value="RRM_euk-type"/>
</dbReference>
<feature type="compositionally biased region" description="Polar residues" evidence="13">
    <location>
        <begin position="539"/>
        <end position="556"/>
    </location>
</feature>
<dbReference type="Proteomes" id="UP000790833">
    <property type="component" value="Unassembled WGS sequence"/>
</dbReference>
<keyword evidence="8" id="KW-0175">Coiled coil</keyword>
<dbReference type="FunFam" id="3.30.40.10:FF:000006">
    <property type="entry name" value="CCR4-NOT transcription complex subunit 4"/>
    <property type="match status" value="1"/>
</dbReference>
<keyword evidence="6 11" id="KW-0694">RNA-binding</keyword>
<protein>
    <submittedName>
        <fullName evidence="17">Transcriptional repressor general negative regulator of transcription subunit 4</fullName>
    </submittedName>
</protein>
<evidence type="ECO:0000256" key="1">
    <source>
        <dbReference type="ARBA" id="ARBA00004123"/>
    </source>
</evidence>